<gene>
    <name evidence="1" type="ORF">COLO4_00054</name>
</gene>
<protein>
    <submittedName>
        <fullName evidence="1">TNF receptor-associated factor 5-like protein</fullName>
    </submittedName>
</protein>
<dbReference type="Proteomes" id="UP000187203">
    <property type="component" value="Unassembled WGS sequence"/>
</dbReference>
<sequence length="167" mass="18445">MRIHRARNLLDAVGQNARKLLVGRHVGAGELHVDGRRQTKVQDLADDVCRLEGEFHTGEAFRQFLAQAADVFRAGFALALVQGDEDFTVERADGARVAVRQVDPRVRHAQVVEDGRQLLLGNDLADSGFHFVGQPCGFFNPQARRRAHVQADLAGIHIGEEVAPEHE</sequence>
<comment type="caution">
    <text evidence="1">The sequence shown here is derived from an EMBL/GenBank/DDBJ whole genome shotgun (WGS) entry which is preliminary data.</text>
</comment>
<keyword evidence="2" id="KW-1185">Reference proteome</keyword>
<dbReference type="EMBL" id="AWUE01000347">
    <property type="protein sequence ID" value="OMP14323.1"/>
    <property type="molecule type" value="Genomic_DNA"/>
</dbReference>
<organism evidence="1 2">
    <name type="scientific">Corchorus olitorius</name>
    <dbReference type="NCBI Taxonomy" id="93759"/>
    <lineage>
        <taxon>Eukaryota</taxon>
        <taxon>Viridiplantae</taxon>
        <taxon>Streptophyta</taxon>
        <taxon>Embryophyta</taxon>
        <taxon>Tracheophyta</taxon>
        <taxon>Spermatophyta</taxon>
        <taxon>Magnoliopsida</taxon>
        <taxon>eudicotyledons</taxon>
        <taxon>Gunneridae</taxon>
        <taxon>Pentapetalae</taxon>
        <taxon>rosids</taxon>
        <taxon>malvids</taxon>
        <taxon>Malvales</taxon>
        <taxon>Malvaceae</taxon>
        <taxon>Grewioideae</taxon>
        <taxon>Apeibeae</taxon>
        <taxon>Corchorus</taxon>
    </lineage>
</organism>
<evidence type="ECO:0000313" key="1">
    <source>
        <dbReference type="EMBL" id="OMP14323.1"/>
    </source>
</evidence>
<accession>A0A1R3L4Q8</accession>
<name>A0A1R3L4Q8_9ROSI</name>
<evidence type="ECO:0000313" key="2">
    <source>
        <dbReference type="Proteomes" id="UP000187203"/>
    </source>
</evidence>
<feature type="non-terminal residue" evidence="1">
    <location>
        <position position="167"/>
    </location>
</feature>
<dbReference type="AlphaFoldDB" id="A0A1R3L4Q8"/>
<proteinExistence type="predicted"/>
<reference evidence="2" key="1">
    <citation type="submission" date="2013-09" db="EMBL/GenBank/DDBJ databases">
        <title>Corchorus olitorius genome sequencing.</title>
        <authorList>
            <person name="Alam M."/>
            <person name="Haque M.S."/>
            <person name="Islam M.S."/>
            <person name="Emdad E.M."/>
            <person name="Islam M.M."/>
            <person name="Ahmed B."/>
            <person name="Halim A."/>
            <person name="Hossen Q.M.M."/>
            <person name="Hossain M.Z."/>
            <person name="Ahmed R."/>
            <person name="Khan M.M."/>
            <person name="Islam R."/>
            <person name="Rashid M.M."/>
            <person name="Khan S.A."/>
            <person name="Rahman M.S."/>
            <person name="Alam M."/>
            <person name="Yahiya A.S."/>
            <person name="Khan M.S."/>
            <person name="Azam M.S."/>
            <person name="Haque T."/>
            <person name="Lashkar M.Z.H."/>
            <person name="Akhand A.I."/>
            <person name="Morshed G."/>
            <person name="Roy S."/>
            <person name="Uddin K.S."/>
            <person name="Rabeya T."/>
            <person name="Hossain A.S."/>
            <person name="Chowdhury A."/>
            <person name="Snigdha A.R."/>
            <person name="Mortoza M.S."/>
            <person name="Matin S.A."/>
            <person name="Hoque S.M.E."/>
            <person name="Islam M.K."/>
            <person name="Roy D.K."/>
            <person name="Haider R."/>
            <person name="Moosa M.M."/>
            <person name="Elias S.M."/>
            <person name="Hasan A.M."/>
            <person name="Jahan S."/>
            <person name="Shafiuddin M."/>
            <person name="Mahmood N."/>
            <person name="Shommy N.S."/>
        </authorList>
    </citation>
    <scope>NUCLEOTIDE SEQUENCE [LARGE SCALE GENOMIC DNA]</scope>
    <source>
        <strain evidence="2">cv. O-4</strain>
    </source>
</reference>
<keyword evidence="1" id="KW-0675">Receptor</keyword>